<dbReference type="SUPFAM" id="SSF52266">
    <property type="entry name" value="SGNH hydrolase"/>
    <property type="match status" value="1"/>
</dbReference>
<dbReference type="InterPro" id="IPR001611">
    <property type="entry name" value="Leu-rich_rpt"/>
</dbReference>
<evidence type="ECO:0000256" key="1">
    <source>
        <dbReference type="SAM" id="Coils"/>
    </source>
</evidence>
<comment type="caution">
    <text evidence="5">The sequence shown here is derived from an EMBL/GenBank/DDBJ whole genome shotgun (WGS) entry which is preliminary data.</text>
</comment>
<dbReference type="PANTHER" id="PTHR30383:SF5">
    <property type="entry name" value="SGNH HYDROLASE-TYPE ESTERASE DOMAIN-CONTAINING PROTEIN"/>
    <property type="match status" value="1"/>
</dbReference>
<name>A0AAJ2UDQ1_9BACT</name>
<dbReference type="InterPro" id="IPR013830">
    <property type="entry name" value="SGNH_hydro"/>
</dbReference>
<dbReference type="Proteomes" id="UP001282363">
    <property type="component" value="Unassembled WGS sequence"/>
</dbReference>
<feature type="region of interest" description="Disordered" evidence="2">
    <location>
        <begin position="1406"/>
        <end position="1428"/>
    </location>
</feature>
<dbReference type="Pfam" id="PF13472">
    <property type="entry name" value="Lipase_GDSL_2"/>
    <property type="match status" value="1"/>
</dbReference>
<keyword evidence="3" id="KW-1133">Transmembrane helix</keyword>
<evidence type="ECO:0000259" key="4">
    <source>
        <dbReference type="Pfam" id="PF13472"/>
    </source>
</evidence>
<feature type="domain" description="SGNH hydrolase-type esterase" evidence="4">
    <location>
        <begin position="67"/>
        <end position="342"/>
    </location>
</feature>
<dbReference type="CDD" id="cd00229">
    <property type="entry name" value="SGNH_hydrolase"/>
    <property type="match status" value="1"/>
</dbReference>
<keyword evidence="1" id="KW-0175">Coiled coil</keyword>
<keyword evidence="3" id="KW-0472">Membrane</keyword>
<gene>
    <name evidence="5" type="ORF">R7U65_00990</name>
</gene>
<dbReference type="RefSeq" id="WP_318087466.1">
    <property type="nucleotide sequence ID" value="NZ_JAWPFH010000003.1"/>
</dbReference>
<evidence type="ECO:0000313" key="5">
    <source>
        <dbReference type="EMBL" id="MDW2906185.1"/>
    </source>
</evidence>
<dbReference type="EC" id="3.1.-.-" evidence="5"/>
<evidence type="ECO:0000256" key="2">
    <source>
        <dbReference type="SAM" id="MobiDB-lite"/>
    </source>
</evidence>
<organism evidence="5 6">
    <name type="scientific">Mesomycoplasma ovipneumoniae</name>
    <dbReference type="NCBI Taxonomy" id="29562"/>
    <lineage>
        <taxon>Bacteria</taxon>
        <taxon>Bacillati</taxon>
        <taxon>Mycoplasmatota</taxon>
        <taxon>Mycoplasmoidales</taxon>
        <taxon>Metamycoplasmataceae</taxon>
        <taxon>Mesomycoplasma</taxon>
    </lineage>
</organism>
<keyword evidence="5" id="KW-0378">Hydrolase</keyword>
<feature type="compositionally biased region" description="Polar residues" evidence="2">
    <location>
        <begin position="1408"/>
        <end position="1428"/>
    </location>
</feature>
<dbReference type="EMBL" id="JAWPFH010000003">
    <property type="protein sequence ID" value="MDW2906185.1"/>
    <property type="molecule type" value="Genomic_DNA"/>
</dbReference>
<dbReference type="InterPro" id="IPR036514">
    <property type="entry name" value="SGNH_hydro_sf"/>
</dbReference>
<protein>
    <submittedName>
        <fullName evidence="5">SGNH/GDSL hydrolase family protein</fullName>
        <ecNumber evidence="5">3.1.-.-</ecNumber>
    </submittedName>
</protein>
<feature type="transmembrane region" description="Helical" evidence="3">
    <location>
        <begin position="12"/>
        <end position="35"/>
    </location>
</feature>
<evidence type="ECO:0000313" key="6">
    <source>
        <dbReference type="Proteomes" id="UP001282363"/>
    </source>
</evidence>
<dbReference type="PANTHER" id="PTHR30383">
    <property type="entry name" value="THIOESTERASE 1/PROTEASE 1/LYSOPHOSPHOLIPASE L1"/>
    <property type="match status" value="1"/>
</dbReference>
<dbReference type="PROSITE" id="PS51450">
    <property type="entry name" value="LRR"/>
    <property type="match status" value="1"/>
</dbReference>
<dbReference type="InterPro" id="IPR051532">
    <property type="entry name" value="Ester_Hydrolysis_Enzymes"/>
</dbReference>
<dbReference type="Gene3D" id="3.40.50.1110">
    <property type="entry name" value="SGNH hydrolase"/>
    <property type="match status" value="1"/>
</dbReference>
<sequence>MKKNISKPDFSKAFKIFLSFSTLSLAISGITLIGIKNRDKTDQINIPITHSAQETEELLDKINYLSLGDSISAGFNWDYSFDVRGMLDENNQVKGLSYPAFFANFIQKVNPNALKSFDNLALSWTTITDWLYLLNPENEKYKNSDKTHFRFNYHLDKKLNSPYGQQIREVFDDFSATSFPKLHKKIQESNLITLSLGANDLIESIDFRVIAKPLQKLATKAEASFEFMQNIELTYQKIYRNLQTLVENLRKINPNLQIVLVGYNSLTSNIVKFFEKLLTNEIGLPENYANLAIKRLNTTIREVARIQKVQYVDLYNEKIWQENPSEFATKELDIHPSTKGYKKMAQDLLFKLAFEQDISFRNEASQKLGWDKDYVEKDLNNYRRILNIAPNSEIFEALSLEGSIDKFISETSQIETRTTADIQKTEKSPLENFVNVILNNNFGDFLSRFVQLGLQNNPGVQKTLTDFWKENQKAGASFAQILQKIFSSGFFSQIIARFQTYVQNVINTQNWEKATISDLVNQIFADFDEKQIIDVLNTVVTSEFASENPEKTKELIFASIFGQSLVQDLIINNIIKIDVAYKDNLKVVFTFDSIRKLFTKIITDFQLRADQYKNSASFQQIIQTYLENPENDSDNVSFIRNFISETLKHHDSVQVLVGIINDNFNFNLSKDDQDSLTNLLVSLADVIVRTNVWNKLNDLAAKNFLDAIKQSDYKNVTENISSIFADQIYTNYSSFFKDSKNLLDLFHELLSFDLSNNQIESLKKLLNKFYPILTKFDLSNFIDSSSPNFASFSFLFDSVKDFLVSNSFKPLSDVVNSAINDFLVNKSQYQRIDDLNRFGFQFLANNLPKLEENIYAFIAKNVQDEKFLTNLINLISNSLTDQGLKPKSIETFSAIIRLIFEDFYTKYQIWKYDKSIPTNNLIFDFVKGAINTFEAFTKSNFAEYDFLKNNLESAKKANNELEIQEYSAKIALLDQQLSFQNFSSYFLNNFFSQEQIYSLLKSLASLDFQSKISNQDLVLFFKNLFDQSFLHKQLIEKLDKNSFFNNPKIQDPLLNILSNFFESSEVEKLLSKLIDYFFDNKKFEEHSNFNSLIENFLKENAQLIEEVFTLFLGNTTTWQSISQFLQAILDAYQLNLSNESVNTILELVRDILSKLRDSILSIQSETTIQPPLIIKSLITIIFDAISNNPTPKKSVIETLFDSFSVDIANNYYSSSEPISTQDPSKITPDKISSLIAEVMKTEPISQQIRSSLSSIPEEYREDIVPIFDSFLKSDGLKDLFNSYFKIVAKANINKPLDNFSLIKSLFEKQHFNKIIGEFIVKLDEKEKNLTGNFAKLAGKIFNTEFEQKEFEPFFKLIKKIIQNNIDSYYADEPESINIFSDQPEQINVSQNIDDFQIIAQPFSDSGLEEQSTSSSPAQTQNQSLAKKSPNYSKENAFLTKIITILTKLTSGQFSTSNLNSLLESEIGNEEFIVELVKQIATVYSEIEDSEKNNIWNILTKIFKSDFFKEKIDLLSVGNISSFSIFSGLSEKTKEKIEPTFKSLLLEFLPNPANKLFIFRILNYINQNQESFKEVKTFSAILTKFLSDDKSDKTTDQSQSSQKQTNSQFLKAYLWHVLEFLVKNEGFLDIAVDIIASYLNLNLDSTNPNLTTKVQNPREIPKTFLKEFIGLGFDNPLISDILDQMLNAVKTLDSSKEASSFFSAIFSKLDFAKLINLDLVVKIEPKISVDDSTGKTPSEQKQLIDEQNLALNTPNGQKISTKTLADFFDLIFLASPNWDNKKENEGSPILKELNHIKYTGISFQDLFTSNKKDPQLEAISKLFHRIWYSEGKDSNRISISNFKNSSKGRLLYRLALILLFYTYESRISKNWLRDQLFYGNFFSSWKASEIIRASLHNGSQSKESKTRDNEYKKFINDIIGDPVESKSWLGWIYWYKPSNVKLNDMITMIYYNADKNRFFNVTKQPKLKDQILQQIHDGTYPDNYTDPNKK</sequence>
<proteinExistence type="predicted"/>
<accession>A0AAJ2UDQ1</accession>
<feature type="coiled-coil region" evidence="1">
    <location>
        <begin position="944"/>
        <end position="976"/>
    </location>
</feature>
<evidence type="ECO:0000256" key="3">
    <source>
        <dbReference type="SAM" id="Phobius"/>
    </source>
</evidence>
<dbReference type="GO" id="GO:0004622">
    <property type="term" value="F:phosphatidylcholine lysophospholipase activity"/>
    <property type="evidence" value="ECO:0007669"/>
    <property type="project" value="TreeGrafter"/>
</dbReference>
<keyword evidence="3" id="KW-0812">Transmembrane</keyword>
<reference evidence="5" key="1">
    <citation type="submission" date="2023-10" db="EMBL/GenBank/DDBJ databases">
        <title>Genome sequences of Mycoplasma ovipneumoniae isolated from goats.</title>
        <authorList>
            <person name="Spergser J."/>
        </authorList>
    </citation>
    <scope>NUCLEOTIDE SEQUENCE</scope>
    <source>
        <strain evidence="5">GL19</strain>
    </source>
</reference>